<evidence type="ECO:0000313" key="8">
    <source>
        <dbReference type="EMBL" id="KAA1094026.1"/>
    </source>
</evidence>
<dbReference type="InterPro" id="IPR052035">
    <property type="entry name" value="ZnF_BED_domain_contain"/>
</dbReference>
<dbReference type="EMBL" id="VDEP01000438">
    <property type="protein sequence ID" value="KAA1083492.1"/>
    <property type="molecule type" value="Genomic_DNA"/>
</dbReference>
<dbReference type="OrthoDB" id="2496852at2759"/>
<evidence type="ECO:0000256" key="6">
    <source>
        <dbReference type="SAM" id="MobiDB-lite"/>
    </source>
</evidence>
<proteinExistence type="predicted"/>
<evidence type="ECO:0000313" key="10">
    <source>
        <dbReference type="Proteomes" id="UP000325313"/>
    </source>
</evidence>
<keyword evidence="5" id="KW-0539">Nucleus</keyword>
<evidence type="ECO:0000256" key="1">
    <source>
        <dbReference type="ARBA" id="ARBA00004123"/>
    </source>
</evidence>
<dbReference type="PANTHER" id="PTHR46481">
    <property type="entry name" value="ZINC FINGER BED DOMAIN-CONTAINING PROTEIN 4"/>
    <property type="match status" value="1"/>
</dbReference>
<name>A0A5B0N3S3_PUCGR</name>
<evidence type="ECO:0008006" key="11">
    <source>
        <dbReference type="Google" id="ProtNLM"/>
    </source>
</evidence>
<keyword evidence="4" id="KW-0862">Zinc</keyword>
<gene>
    <name evidence="8" type="ORF">PGT21_006626</name>
    <name evidence="7" type="ORF">PGTUg99_035135</name>
</gene>
<feature type="region of interest" description="Disordered" evidence="6">
    <location>
        <begin position="102"/>
        <end position="153"/>
    </location>
</feature>
<comment type="subcellular location">
    <subcellularLocation>
        <location evidence="1">Nucleus</location>
    </subcellularLocation>
</comment>
<organism evidence="7 10">
    <name type="scientific">Puccinia graminis f. sp. tritici</name>
    <dbReference type="NCBI Taxonomy" id="56615"/>
    <lineage>
        <taxon>Eukaryota</taxon>
        <taxon>Fungi</taxon>
        <taxon>Dikarya</taxon>
        <taxon>Basidiomycota</taxon>
        <taxon>Pucciniomycotina</taxon>
        <taxon>Pucciniomycetes</taxon>
        <taxon>Pucciniales</taxon>
        <taxon>Pucciniaceae</taxon>
        <taxon>Puccinia</taxon>
    </lineage>
</organism>
<feature type="compositionally biased region" description="Polar residues" evidence="6">
    <location>
        <begin position="113"/>
        <end position="129"/>
    </location>
</feature>
<dbReference type="InterPro" id="IPR012337">
    <property type="entry name" value="RNaseH-like_sf"/>
</dbReference>
<evidence type="ECO:0000256" key="5">
    <source>
        <dbReference type="ARBA" id="ARBA00023242"/>
    </source>
</evidence>
<dbReference type="PANTHER" id="PTHR46481:SF10">
    <property type="entry name" value="ZINC FINGER BED DOMAIN-CONTAINING PROTEIN 39"/>
    <property type="match status" value="1"/>
</dbReference>
<keyword evidence="9" id="KW-1185">Reference proteome</keyword>
<dbReference type="GO" id="GO:0005634">
    <property type="term" value="C:nucleus"/>
    <property type="evidence" value="ECO:0007669"/>
    <property type="project" value="UniProtKB-SubCell"/>
</dbReference>
<evidence type="ECO:0000313" key="9">
    <source>
        <dbReference type="Proteomes" id="UP000324748"/>
    </source>
</evidence>
<evidence type="ECO:0000256" key="4">
    <source>
        <dbReference type="ARBA" id="ARBA00022833"/>
    </source>
</evidence>
<dbReference type="EMBL" id="VSWC01000079">
    <property type="protein sequence ID" value="KAA1094026.1"/>
    <property type="molecule type" value="Genomic_DNA"/>
</dbReference>
<comment type="caution">
    <text evidence="7">The sequence shown here is derived from an EMBL/GenBank/DDBJ whole genome shotgun (WGS) entry which is preliminary data.</text>
</comment>
<accession>A0A5B0N3S3</accession>
<reference evidence="9 10" key="1">
    <citation type="submission" date="2019-05" db="EMBL/GenBank/DDBJ databases">
        <title>Emergence of the Ug99 lineage of the wheat stem rust pathogen through somatic hybridization.</title>
        <authorList>
            <person name="Li F."/>
            <person name="Upadhyaya N.M."/>
            <person name="Sperschneider J."/>
            <person name="Matny O."/>
            <person name="Nguyen-Phuc H."/>
            <person name="Mago R."/>
            <person name="Raley C."/>
            <person name="Miller M.E."/>
            <person name="Silverstein K.A.T."/>
            <person name="Henningsen E."/>
            <person name="Hirsch C.D."/>
            <person name="Visser B."/>
            <person name="Pretorius Z.A."/>
            <person name="Steffenson B.J."/>
            <person name="Schwessinger B."/>
            <person name="Dodds P.N."/>
            <person name="Figueroa M."/>
        </authorList>
    </citation>
    <scope>NUCLEOTIDE SEQUENCE [LARGE SCALE GENOMIC DNA]</scope>
    <source>
        <strain evidence="8">21-0</strain>
        <strain evidence="7 10">Ug99</strain>
    </source>
</reference>
<dbReference type="SUPFAM" id="SSF53098">
    <property type="entry name" value="Ribonuclease H-like"/>
    <property type="match status" value="1"/>
</dbReference>
<evidence type="ECO:0000256" key="2">
    <source>
        <dbReference type="ARBA" id="ARBA00022723"/>
    </source>
</evidence>
<dbReference type="GO" id="GO:0008270">
    <property type="term" value="F:zinc ion binding"/>
    <property type="evidence" value="ECO:0007669"/>
    <property type="project" value="UniProtKB-KW"/>
</dbReference>
<sequence length="420" mass="46734">MASEMYTLFNKNPINTSSNSSVWDPATMHIRCICHKLALIVNAGLAALSLKTLPPGKTKQSVLGFFPILGRLNEEDENDPLLPQPQPTEANEMQTQLSEVVAADGSQRDSESDYGNTDNKGSDVTVSNESEYRSDSDLAEDEPLTHGKQSHRKKHIKSTKLLDLTTKLDVVIKKITRSAAQGANFERIAQQLDLKVSPLIAGYGIQWNIKFQSYKKAVAAKDVIDQILKEDQQANGAGDFGNVLFSPRDWTEVENLNQELEVFVELNSQMEGNSATGTHVIPKYLELKENLSEKLSLALEKDLLYPMYHAMVKRVSRYLDEAMGCSTLVIATIMHPCYCMHLFELAFGPGSSEVNQCLSWLNSKFQRVKEERKLAASTTTDANITVINPQPKNQSTSSSLASPLACHKNQHLKITRLRHT</sequence>
<evidence type="ECO:0000313" key="7">
    <source>
        <dbReference type="EMBL" id="KAA1083492.1"/>
    </source>
</evidence>
<dbReference type="Proteomes" id="UP000325313">
    <property type="component" value="Unassembled WGS sequence"/>
</dbReference>
<protein>
    <recommendedName>
        <fullName evidence="11">hAT-like transposase RNase-H fold domain-containing protein</fullName>
    </recommendedName>
</protein>
<evidence type="ECO:0000256" key="3">
    <source>
        <dbReference type="ARBA" id="ARBA00022771"/>
    </source>
</evidence>
<dbReference type="AlphaFoldDB" id="A0A5B0N3S3"/>
<keyword evidence="2" id="KW-0479">Metal-binding</keyword>
<keyword evidence="3" id="KW-0863">Zinc-finger</keyword>
<dbReference type="Proteomes" id="UP000324748">
    <property type="component" value="Unassembled WGS sequence"/>
</dbReference>